<dbReference type="PANTHER" id="PTHR36306:SF1">
    <property type="entry name" value="ALPHA-AMYLASE-RELATED"/>
    <property type="match status" value="1"/>
</dbReference>
<dbReference type="InterPro" id="IPR011330">
    <property type="entry name" value="Glyco_hydro/deAcase_b/a-brl"/>
</dbReference>
<dbReference type="SUPFAM" id="SSF88688">
    <property type="entry name" value="Families 57/38 glycoside transferase middle domain"/>
    <property type="match status" value="1"/>
</dbReference>
<dbReference type="CDD" id="cd10793">
    <property type="entry name" value="GH57N_TLGT_like"/>
    <property type="match status" value="1"/>
</dbReference>
<comment type="caution">
    <text evidence="6">The sequence shown here is derived from an EMBL/GenBank/DDBJ whole genome shotgun (WGS) entry which is preliminary data.</text>
</comment>
<dbReference type="Gene3D" id="2.70.98.10">
    <property type="match status" value="1"/>
</dbReference>
<dbReference type="InterPro" id="IPR004300">
    <property type="entry name" value="Glyco_hydro_57_N"/>
</dbReference>
<dbReference type="Gene3D" id="3.20.110.20">
    <property type="match status" value="1"/>
</dbReference>
<dbReference type="SUPFAM" id="SSF74650">
    <property type="entry name" value="Galactose mutarotase-like"/>
    <property type="match status" value="1"/>
</dbReference>
<evidence type="ECO:0000259" key="3">
    <source>
        <dbReference type="Pfam" id="PF03065"/>
    </source>
</evidence>
<name>A0A7C4XBB0_UNCW3</name>
<organism evidence="6">
    <name type="scientific">candidate division WOR-3 bacterium</name>
    <dbReference type="NCBI Taxonomy" id="2052148"/>
    <lineage>
        <taxon>Bacteria</taxon>
        <taxon>Bacteria division WOR-3</taxon>
    </lineage>
</organism>
<feature type="domain" description="Alpha-amylase/4-alpha-glucanotransferase central" evidence="4">
    <location>
        <begin position="305"/>
        <end position="377"/>
    </location>
</feature>
<dbReference type="InterPro" id="IPR052046">
    <property type="entry name" value="GH57_Enzymes"/>
</dbReference>
<dbReference type="InterPro" id="IPR028995">
    <property type="entry name" value="Glyco_hydro_57/38_cen_sf"/>
</dbReference>
<dbReference type="Pfam" id="PF09095">
    <property type="entry name" value="AmyA-gluTrfs_C"/>
    <property type="match status" value="1"/>
</dbReference>
<dbReference type="InterPro" id="IPR014718">
    <property type="entry name" value="GH-type_carb-bd"/>
</dbReference>
<dbReference type="EMBL" id="DTGZ01000125">
    <property type="protein sequence ID" value="HGV97954.1"/>
    <property type="molecule type" value="Genomic_DNA"/>
</dbReference>
<evidence type="ECO:0000259" key="4">
    <source>
        <dbReference type="Pfam" id="PF09094"/>
    </source>
</evidence>
<gene>
    <name evidence="6" type="ORF">ENV60_06630</name>
</gene>
<protein>
    <submittedName>
        <fullName evidence="6">DUF1926 domain-containing protein</fullName>
    </submittedName>
</protein>
<dbReference type="InterPro" id="IPR015178">
    <property type="entry name" value="A-amylase/a-glucTrfase_central"/>
</dbReference>
<dbReference type="Pfam" id="PF03065">
    <property type="entry name" value="Glyco_hydro_57"/>
    <property type="match status" value="1"/>
</dbReference>
<sequence length="644" mass="75532">MAIRLAIYFHNHQPVGNFEEVFEFAYLHSYLPLLKTLSNHPKIKFGIHNSGPLCDWLLKKHPEYFEILKALLKREQAEVLASAYSEPILSLIPRNDAIDQIKYFKDYLYNLFDYESKGFWLTERVWEPGLISILNEAGIEYTLLDDTHFKYAGLGEEELFSYYITEECGKILKVFPISMKLRYLIPFHRIDESIAYLGEEEKKSPLGLKTLGDDGEKFGVWPGTYEWVYNQHWLEDFLTRIENEEWIETVHLKDIIKEVPAGRVYLPTASYEEMGEWALPLNAGRDYEELKKGIDHKYYHLIHGGYFKNFLRHYPEANLMHKRMIYVSKNIKKDDTDARISLWRGQCSCAYWHGIFGGLYLPHLREAVYRNLIDAESKSPPNRVEVIDFDTDGMNEIVVSNKDFFSVLKPEFGKLIELDDRKRRMNLLNYIGRRREKYHDKILTTEESEDGVRSIHEILKSKERGLQKFLVYDRYERGFGIDHILVAAPSEEEFYHQKNPGEIIKYNDFEILEIKEGNFLIRFKKENFEKTMQFIPDERIIEFSYRGVFDLLGIEFSLGIFAQNLLLDNTHSLNEMQKIGGLDRFSISGENFSSIIFSASVNFDLLSYPIETVSSSESGFERIFQGFSLMLIFTQPPVIRIKLS</sequence>
<dbReference type="GO" id="GO:0005975">
    <property type="term" value="P:carbohydrate metabolic process"/>
    <property type="evidence" value="ECO:0007669"/>
    <property type="project" value="InterPro"/>
</dbReference>
<keyword evidence="2" id="KW-0119">Carbohydrate metabolism</keyword>
<dbReference type="GO" id="GO:0030246">
    <property type="term" value="F:carbohydrate binding"/>
    <property type="evidence" value="ECO:0007669"/>
    <property type="project" value="InterPro"/>
</dbReference>
<evidence type="ECO:0000256" key="1">
    <source>
        <dbReference type="ARBA" id="ARBA00006821"/>
    </source>
</evidence>
<feature type="domain" description="Glycoside hydrolase family 57 N-terminal" evidence="3">
    <location>
        <begin position="6"/>
        <end position="263"/>
    </location>
</feature>
<feature type="domain" description="Alpha-amylase/4-alpha-glucanotransferase C-terminal" evidence="5">
    <location>
        <begin position="388"/>
        <end position="634"/>
    </location>
</feature>
<dbReference type="InterPro" id="IPR015179">
    <property type="entry name" value="A-amylase/a-glucTrfase_C"/>
</dbReference>
<dbReference type="AlphaFoldDB" id="A0A7C4XBB0"/>
<dbReference type="GO" id="GO:0003824">
    <property type="term" value="F:catalytic activity"/>
    <property type="evidence" value="ECO:0007669"/>
    <property type="project" value="InterPro"/>
</dbReference>
<dbReference type="PANTHER" id="PTHR36306">
    <property type="entry name" value="ALPHA-AMYLASE-RELATED-RELATED"/>
    <property type="match status" value="1"/>
</dbReference>
<evidence type="ECO:0000256" key="2">
    <source>
        <dbReference type="ARBA" id="ARBA00023277"/>
    </source>
</evidence>
<evidence type="ECO:0000313" key="6">
    <source>
        <dbReference type="EMBL" id="HGV97954.1"/>
    </source>
</evidence>
<dbReference type="SUPFAM" id="SSF88713">
    <property type="entry name" value="Glycoside hydrolase/deacetylase"/>
    <property type="match status" value="1"/>
</dbReference>
<comment type="similarity">
    <text evidence="1">Belongs to the glycosyl hydrolase 57 family.</text>
</comment>
<reference evidence="6" key="1">
    <citation type="journal article" date="2020" name="mSystems">
        <title>Genome- and Community-Level Interaction Insights into Carbon Utilization and Element Cycling Functions of Hydrothermarchaeota in Hydrothermal Sediment.</title>
        <authorList>
            <person name="Zhou Z."/>
            <person name="Liu Y."/>
            <person name="Xu W."/>
            <person name="Pan J."/>
            <person name="Luo Z.H."/>
            <person name="Li M."/>
        </authorList>
    </citation>
    <scope>NUCLEOTIDE SEQUENCE [LARGE SCALE GENOMIC DNA]</scope>
    <source>
        <strain evidence="6">SpSt-774</strain>
    </source>
</reference>
<proteinExistence type="inferred from homology"/>
<dbReference type="InterPro" id="IPR011013">
    <property type="entry name" value="Gal_mutarotase_sf_dom"/>
</dbReference>
<accession>A0A7C4XBB0</accession>
<evidence type="ECO:0000259" key="5">
    <source>
        <dbReference type="Pfam" id="PF09095"/>
    </source>
</evidence>
<dbReference type="Pfam" id="PF09094">
    <property type="entry name" value="AmyA-A_glucT_m"/>
    <property type="match status" value="1"/>
</dbReference>